<dbReference type="SMART" id="SM01040">
    <property type="entry name" value="Bro-N"/>
    <property type="match status" value="1"/>
</dbReference>
<gene>
    <name evidence="2" type="ORF">C1I60_14095</name>
</gene>
<dbReference type="GO" id="GO:0003677">
    <property type="term" value="F:DNA binding"/>
    <property type="evidence" value="ECO:0007669"/>
    <property type="project" value="InterPro"/>
</dbReference>
<dbReference type="PANTHER" id="PTHR36180:SF2">
    <property type="entry name" value="BRO FAMILY PROTEIN"/>
    <property type="match status" value="1"/>
</dbReference>
<dbReference type="PANTHER" id="PTHR36180">
    <property type="entry name" value="DNA-BINDING PROTEIN-RELATED-RELATED"/>
    <property type="match status" value="1"/>
</dbReference>
<dbReference type="Pfam" id="PF02498">
    <property type="entry name" value="Bro-N"/>
    <property type="match status" value="1"/>
</dbReference>
<organism evidence="2 3">
    <name type="scientific">Paenibacillus terrae</name>
    <dbReference type="NCBI Taxonomy" id="159743"/>
    <lineage>
        <taxon>Bacteria</taxon>
        <taxon>Bacillati</taxon>
        <taxon>Bacillota</taxon>
        <taxon>Bacilli</taxon>
        <taxon>Bacillales</taxon>
        <taxon>Paenibacillaceae</taxon>
        <taxon>Paenibacillus</taxon>
    </lineage>
</organism>
<dbReference type="EMBL" id="PNXQ01000013">
    <property type="protein sequence ID" value="TKH43424.1"/>
    <property type="molecule type" value="Genomic_DNA"/>
</dbReference>
<dbReference type="RefSeq" id="WP_137062301.1">
    <property type="nucleotide sequence ID" value="NZ_PNXQ01000013.1"/>
</dbReference>
<evidence type="ECO:0000313" key="3">
    <source>
        <dbReference type="Proteomes" id="UP000308114"/>
    </source>
</evidence>
<evidence type="ECO:0000313" key="2">
    <source>
        <dbReference type="EMBL" id="TKH43424.1"/>
    </source>
</evidence>
<accession>A0A4U2Q1F9</accession>
<feature type="domain" description="Bro-N" evidence="1">
    <location>
        <begin position="1"/>
        <end position="115"/>
    </location>
</feature>
<proteinExistence type="predicted"/>
<dbReference type="InterPro" id="IPR003497">
    <property type="entry name" value="BRO_N_domain"/>
</dbReference>
<protein>
    <recommendedName>
        <fullName evidence="1">Bro-N domain-containing protein</fullName>
    </recommendedName>
</protein>
<comment type="caution">
    <text evidence="2">The sequence shown here is derived from an EMBL/GenBank/DDBJ whole genome shotgun (WGS) entry which is preliminary data.</text>
</comment>
<name>A0A4U2Q1F9_9BACL</name>
<dbReference type="Pfam" id="PF03374">
    <property type="entry name" value="ANT"/>
    <property type="match status" value="1"/>
</dbReference>
<dbReference type="PROSITE" id="PS51750">
    <property type="entry name" value="BRO_N"/>
    <property type="match status" value="1"/>
</dbReference>
<evidence type="ECO:0000259" key="1">
    <source>
        <dbReference type="PROSITE" id="PS51750"/>
    </source>
</evidence>
<sequence>MAQLQIFKNDVFGKLPVVVVDGVEWFGATEAAKALSFSNPYTAIPNHVDEDDLTDQEVIDSLGRKQVKKFISESGLYALIFGAAKQGNNPEIKEKAKSYKRWVTSEVLPSIRKHGIYATDQVLDQIISDPQFGIKLLTKLQEEKAARVQAEQQIEQDKPKVIFADAVTASKTSILVGELAKLLKQNGVEMGQNRLFVWMREKGFLISRKGTDYNMPSQRSMELGLFEIKETSITHSDGHITVSKTPKVTGRGQIYFINKFKTA</sequence>
<dbReference type="AlphaFoldDB" id="A0A4U2Q1F9"/>
<dbReference type="InterPro" id="IPR005039">
    <property type="entry name" value="Ant_C"/>
</dbReference>
<dbReference type="Proteomes" id="UP000308114">
    <property type="component" value="Unassembled WGS sequence"/>
</dbReference>
<reference evidence="2 3" key="1">
    <citation type="submission" date="2018-01" db="EMBL/GenBank/DDBJ databases">
        <title>Bacillales members from the olive rhizosphere are effective biological control agents against Verticillium dahliae.</title>
        <authorList>
            <person name="Gomez-Lama C."/>
            <person name="Legarda G."/>
            <person name="Ruano-Rosa D."/>
            <person name="Pizarro-Tobias P."/>
            <person name="Valverde-Corredor A."/>
            <person name="Niqui J.L."/>
            <person name="Trivino J.C."/>
            <person name="Roca A."/>
            <person name="Mercado-Blanco J."/>
        </authorList>
    </citation>
    <scope>NUCLEOTIDE SEQUENCE [LARGE SCALE GENOMIC DNA]</scope>
    <source>
        <strain evidence="2 3">PIC167</strain>
    </source>
</reference>